<accession>A0ABR5A599</accession>
<comment type="caution">
    <text evidence="1">The sequence shown here is derived from an EMBL/GenBank/DDBJ whole genome shotgun (WGS) entry which is preliminary data.</text>
</comment>
<proteinExistence type="predicted"/>
<dbReference type="InterPro" id="IPR043472">
    <property type="entry name" value="Macro_dom-like"/>
</dbReference>
<keyword evidence="2" id="KW-1185">Reference proteome</keyword>
<organism evidence="1 2">
    <name type="scientific">Cohnella kolymensis</name>
    <dbReference type="NCBI Taxonomy" id="1590652"/>
    <lineage>
        <taxon>Bacteria</taxon>
        <taxon>Bacillati</taxon>
        <taxon>Bacillota</taxon>
        <taxon>Bacilli</taxon>
        <taxon>Bacillales</taxon>
        <taxon>Paenibacillaceae</taxon>
        <taxon>Cohnella</taxon>
    </lineage>
</organism>
<dbReference type="Gene3D" id="3.40.220.10">
    <property type="entry name" value="Leucine Aminopeptidase, subunit E, domain 1"/>
    <property type="match status" value="1"/>
</dbReference>
<evidence type="ECO:0000313" key="1">
    <source>
        <dbReference type="EMBL" id="KIL35933.1"/>
    </source>
</evidence>
<evidence type="ECO:0000313" key="2">
    <source>
        <dbReference type="Proteomes" id="UP000054526"/>
    </source>
</evidence>
<protein>
    <recommendedName>
        <fullName evidence="3">Peptidase M17 leucyl aminopeptidase N-terminal domain-containing protein</fullName>
    </recommendedName>
</protein>
<evidence type="ECO:0008006" key="3">
    <source>
        <dbReference type="Google" id="ProtNLM"/>
    </source>
</evidence>
<reference evidence="1 2" key="1">
    <citation type="submission" date="2014-12" db="EMBL/GenBank/DDBJ databases">
        <title>Draft genome sequence of Cohnella kolymensis strain B-2846.</title>
        <authorList>
            <person name="Karlyshev A.V."/>
            <person name="Kudryashova E.B."/>
        </authorList>
    </citation>
    <scope>NUCLEOTIDE SEQUENCE [LARGE SCALE GENOMIC DNA]</scope>
    <source>
        <strain evidence="1 2">VKM B-2846</strain>
    </source>
</reference>
<dbReference type="EMBL" id="JXAL01000016">
    <property type="protein sequence ID" value="KIL35933.1"/>
    <property type="molecule type" value="Genomic_DNA"/>
</dbReference>
<name>A0ABR5A599_9BACL</name>
<dbReference type="RefSeq" id="WP_041062771.1">
    <property type="nucleotide sequence ID" value="NZ_JXAL01000016.1"/>
</dbReference>
<dbReference type="SUPFAM" id="SSF52949">
    <property type="entry name" value="Macro domain-like"/>
    <property type="match status" value="1"/>
</dbReference>
<dbReference type="Proteomes" id="UP000054526">
    <property type="component" value="Unassembled WGS sequence"/>
</dbReference>
<sequence>MLWKAWPVKWKSVASGELQDSSADVIIVLVDTGIKDGSTAILHPVLDEALRDLAGRGVIEGKPAETALLPTLGLLPQKYALFAGCEAAPYTSKALRNAAGSIGSKLLELKIRTAHVIVPAGLSMSMVERQLSIAAPLSLKDFC</sequence>
<gene>
    <name evidence="1" type="ORF">SD71_11195</name>
</gene>